<name>A0A2K3KIB3_TRIPR</name>
<comment type="caution">
    <text evidence="1">The sequence shown here is derived from an EMBL/GenBank/DDBJ whole genome shotgun (WGS) entry which is preliminary data.</text>
</comment>
<evidence type="ECO:0000313" key="1">
    <source>
        <dbReference type="EMBL" id="PNX66003.1"/>
    </source>
</evidence>
<proteinExistence type="predicted"/>
<gene>
    <name evidence="1" type="ORF">L195_g062873</name>
</gene>
<sequence length="19" mass="2073">MGGRTTVAEGRIVEQKVLE</sequence>
<reference evidence="1 2" key="2">
    <citation type="journal article" date="2017" name="Front. Plant Sci.">
        <title>Gene Classification and Mining of Molecular Markers Useful in Red Clover (Trifolium pratense) Breeding.</title>
        <authorList>
            <person name="Istvanek J."/>
            <person name="Dluhosova J."/>
            <person name="Dluhos P."/>
            <person name="Patkova L."/>
            <person name="Nedelnik J."/>
            <person name="Repkova J."/>
        </authorList>
    </citation>
    <scope>NUCLEOTIDE SEQUENCE [LARGE SCALE GENOMIC DNA]</scope>
    <source>
        <strain evidence="2">cv. Tatra</strain>
        <tissue evidence="1">Young leaves</tissue>
    </source>
</reference>
<accession>A0A2K3KIB3</accession>
<evidence type="ECO:0000313" key="2">
    <source>
        <dbReference type="Proteomes" id="UP000236291"/>
    </source>
</evidence>
<reference evidence="1 2" key="1">
    <citation type="journal article" date="2014" name="Am. J. Bot.">
        <title>Genome assembly and annotation for red clover (Trifolium pratense; Fabaceae).</title>
        <authorList>
            <person name="Istvanek J."/>
            <person name="Jaros M."/>
            <person name="Krenek A."/>
            <person name="Repkova J."/>
        </authorList>
    </citation>
    <scope>NUCLEOTIDE SEQUENCE [LARGE SCALE GENOMIC DNA]</scope>
    <source>
        <strain evidence="2">cv. Tatra</strain>
        <tissue evidence="1">Young leaves</tissue>
    </source>
</reference>
<organism evidence="1 2">
    <name type="scientific">Trifolium pratense</name>
    <name type="common">Red clover</name>
    <dbReference type="NCBI Taxonomy" id="57577"/>
    <lineage>
        <taxon>Eukaryota</taxon>
        <taxon>Viridiplantae</taxon>
        <taxon>Streptophyta</taxon>
        <taxon>Embryophyta</taxon>
        <taxon>Tracheophyta</taxon>
        <taxon>Spermatophyta</taxon>
        <taxon>Magnoliopsida</taxon>
        <taxon>eudicotyledons</taxon>
        <taxon>Gunneridae</taxon>
        <taxon>Pentapetalae</taxon>
        <taxon>rosids</taxon>
        <taxon>fabids</taxon>
        <taxon>Fabales</taxon>
        <taxon>Fabaceae</taxon>
        <taxon>Papilionoideae</taxon>
        <taxon>50 kb inversion clade</taxon>
        <taxon>NPAAA clade</taxon>
        <taxon>Hologalegina</taxon>
        <taxon>IRL clade</taxon>
        <taxon>Trifolieae</taxon>
        <taxon>Trifolium</taxon>
    </lineage>
</organism>
<protein>
    <submittedName>
        <fullName evidence="1">Uncharacterized protein</fullName>
    </submittedName>
</protein>
<dbReference type="AlphaFoldDB" id="A0A2K3KIB3"/>
<dbReference type="EMBL" id="ASHM01187897">
    <property type="protein sequence ID" value="PNX66003.1"/>
    <property type="molecule type" value="Genomic_DNA"/>
</dbReference>
<dbReference type="Proteomes" id="UP000236291">
    <property type="component" value="Unassembled WGS sequence"/>
</dbReference>
<feature type="non-terminal residue" evidence="1">
    <location>
        <position position="19"/>
    </location>
</feature>